<dbReference type="Proteomes" id="UP000254065">
    <property type="component" value="Unassembled WGS sequence"/>
</dbReference>
<dbReference type="EMBL" id="UGQB01000004">
    <property type="protein sequence ID" value="STZ08037.1"/>
    <property type="molecule type" value="Genomic_DNA"/>
</dbReference>
<proteinExistence type="predicted"/>
<gene>
    <name evidence="1" type="ORF">NCTC12877_01021</name>
</gene>
<dbReference type="AlphaFoldDB" id="A0A378R017"/>
<keyword evidence="2" id="KW-1185">Reference proteome</keyword>
<organism evidence="1 2">
    <name type="scientific">Moraxella caprae</name>
    <dbReference type="NCBI Taxonomy" id="90240"/>
    <lineage>
        <taxon>Bacteria</taxon>
        <taxon>Pseudomonadati</taxon>
        <taxon>Pseudomonadota</taxon>
        <taxon>Gammaproteobacteria</taxon>
        <taxon>Moraxellales</taxon>
        <taxon>Moraxellaceae</taxon>
        <taxon>Moraxella</taxon>
    </lineage>
</organism>
<protein>
    <submittedName>
        <fullName evidence="1">Uncharacterized protein</fullName>
    </submittedName>
</protein>
<sequence length="72" mass="7666">MVSLSNHNGFPPPLNKLGANGKPSFAGSLLYATFGTPANKPIITNQDTPDPFNGYETTAITALIDVVNCFWP</sequence>
<accession>A0A378R017</accession>
<name>A0A378R017_9GAMM</name>
<evidence type="ECO:0000313" key="2">
    <source>
        <dbReference type="Proteomes" id="UP000254065"/>
    </source>
</evidence>
<reference evidence="1 2" key="1">
    <citation type="submission" date="2018-06" db="EMBL/GenBank/DDBJ databases">
        <authorList>
            <consortium name="Pathogen Informatics"/>
            <person name="Doyle S."/>
        </authorList>
    </citation>
    <scope>NUCLEOTIDE SEQUENCE [LARGE SCALE GENOMIC DNA]</scope>
    <source>
        <strain evidence="1 2">NCTC12877</strain>
    </source>
</reference>
<evidence type="ECO:0000313" key="1">
    <source>
        <dbReference type="EMBL" id="STZ08037.1"/>
    </source>
</evidence>